<dbReference type="EC" id="2.7.7.48" evidence="2"/>
<feature type="domain" description="RdRp catalytic" evidence="21">
    <location>
        <begin position="607"/>
        <end position="770"/>
    </location>
</feature>
<name>A0A1L4A1T3_9VIRU</name>
<evidence type="ECO:0000256" key="11">
    <source>
        <dbReference type="ARBA" id="ARBA00022953"/>
    </source>
</evidence>
<keyword evidence="23" id="KW-1185">Reference proteome</keyword>
<dbReference type="KEGG" id="vg:80535012"/>
<evidence type="ECO:0000256" key="5">
    <source>
        <dbReference type="ARBA" id="ARBA00022679"/>
    </source>
</evidence>
<keyword evidence="3 22" id="KW-0696">RNA-directed RNA polymerase</keyword>
<dbReference type="InterPro" id="IPR014023">
    <property type="entry name" value="Mononeg_RNA_pol_cat"/>
</dbReference>
<evidence type="ECO:0000256" key="18">
    <source>
        <dbReference type="ARBA" id="ARBA00047332"/>
    </source>
</evidence>
<keyword evidence="10" id="KW-0946">Virion</keyword>
<keyword evidence="9" id="KW-0067">ATP-binding</keyword>
<sequence>MPPQRPTDCFEPRPFASQTKVSFEAPSTVVYDKKFDTAIRASHVEQHYSRVKMKRKTLDDQLTTELENYPERMVNHDISSAAHARIMRDLFEKYQTNDVPKFRNPAVTKRTHRMIDLALANLELQTKHLNGKNHLPMKANVLSGLKQIAVRETMDHGYLNVLFDYADWLLGVINMSNAMYADYYRRLTPEEYVQDLRTRNRATYKMLGLTISWGHNFCVVSHSGRHVLLPKSYILLLHNKTSDLISILLYSKIAKYSSMPPDFEVKVVDTCINLWQTVIEYGQQGFTICKCLEALASAETLCITEKWDNRAFLEVVCRDLRDDTGFDYKTSELRQIWRGLGPAALHELACLSKIAGHPLVDMEGGAQTIHKYTTEQYILDYDKINECTCYVKQNYIRNYILRYGKWPSHTVISSAAPDAIKYGSLLNLDPEGFMIKSKHGNISVLDYNFVELEADQKFNKLENVIPHLKDKTISALRSNVIKKYITHQDVKTGWADTRLLLYYLLHDNAETDHTEFLARYSEGELMDDFINYLVIRIVPKEKEMKIKFRGFGCTTFPNRMLFLAQEKTAMEYLDLFCDEQAMTLSELDLVKRLHAFRCLKDAYPLHEVLYIMVDASKWNNHFRRETTDKVLASTLDRIYDTKVFGRTHEKYQKTLFYVPDGDVTYFWEGQDGGVEGLNQDSWVVVYIGQIKTALSGYDLKYHVLCKGDDLRIAVLIPHRDVRAQDMAETKNQLMVRISKVAADMGHDIKILDSYGSTRYFNFSKTASIDKIELTQVLRKIQKCYGATNAFLPTIDDFIGSTFSNAHSACRVTTNVIPCFFVALAWAYYYLLSDELSLAERAAKKKKMSRQSAFKYSFDVMTYAELSDVELIALLLVPSSCGGFPIIHLHNMIARAESDMFPAFLDLITYVKSAGKNELYQTLTNFLVFDSRRKTTWKPLYMDMYAMPILKPNTPSFILRQSIIDPLKSMTRSSELMQLFDLLDDESGSASIIKCLDSCETIPAKVFSVIYAALPESILGEIIRKFETARSVMELLILRRGVRYSVRIIRKVLQADVEVNMWRLNRLQGNHSGFAVSGLRLLDICPAESAYIMRETFWGKPIEGITMPPMSHLIGFCTSAQGVESMHVRTNHFTLRVDRPTDFLEGAQGNYHFGVGHKRPFLGHRTGTGTVNPLLHLVEKDKFLSNLRNLAELASWVQISGIDDQGQEIDSNIYLVIERIVTLYTSVGLQTFAPFLGSRKSGTVAHHIRTRHFRESIVPNSVSNIYQYVEGESNTHSKFFGDHGHYWINFLQILCHGVSLATFELNVLPFFTTPNVVWIYTENCDFCMRQVQEDPIVVDVGIIKNVKFPQLEMLQMGNEALSVLKESLSIAKTRKYNVEGNSLELTIEQATQGTLKMVVEMSVDAAARLTDRFTQHPGSKSGAQVLKAFAPRTKRRVIGQRELSCMENDTLCKVVPYIIVQLMMKHLSRRALSDIPDSLHTIPPGHLPWFELLHELSRVGRLYHLSVGIAEIADKYPSYLTFKPEQVAAYLGNVSLEAIGRMFEVPDLVLLSDYEITEIHKHLSEHLFIVSWARYIGRLATDEDREAVLESVIYAIIRDYIIDNVPLHTDDDDDLVSTGEYAIAQLYHADEVHAALEALGQTDDIHEWRKLLSYRHILYLRHANITEQEIFDLYCMDSETYHAEWESWVEETTISVVCTTAWACLSTLRESGMSFRDAHANQQEYVEPSYDLAREWRPAHYILRYGSDIPAPTENPLVSSAVLVQPVVRENDCLVGSHHLYRPYGAHNASSNHLILIFSALGISDRLNLSNRSVSCLGDGIGNGTLFFAQFGRNMRIIFTTKPDNQMLHITPDVAMDQIRLRGHVLYTKHIQEGIWDLREGHTFESLEDLYGRHDLYFCDAEPNPGDPDIDEVYYNVVNHFVRSKKDASVLIMQVKASNSPVVGKCASFLAFHCAKVHIIQPPSISRITMHYLVAYGKRRTDPYDDSRLINITPRVAQVLRDHYTRRAQERSEERYTGTSKLSLRPAIVRCPRYRTSLPPLWVSMMNKDLGVAVDATAVSTMISSSSGLNEPWELNHLNRLFTTHRQIYLRRSLDDPTELSGQVLSRPVFSLEYHANRLVRLHRLWSHVGFNWALTLFTRGHTDISEDDIKAAFRAYYNSLNYRDRVLDETRNDFYLYISHTTNGVPVRFWACFINGIQIVQEIAAWLHAIQQVQGQHGLGG</sequence>
<organism evidence="22">
    <name type="scientific">Mos8Chu0 chuvirus</name>
    <dbReference type="NCBI Taxonomy" id="2847850"/>
    <lineage>
        <taxon>Viruses</taxon>
        <taxon>Riboviria</taxon>
        <taxon>Orthornavirae</taxon>
        <taxon>Negarnaviricota</taxon>
        <taxon>Haploviricotina</taxon>
        <taxon>Monjiviricetes</taxon>
        <taxon>Jingchuvirales</taxon>
        <taxon>Chuviridae</taxon>
        <taxon>Doliuvirus</taxon>
        <taxon>Doliuvirus culisetae</taxon>
    </lineage>
</organism>
<dbReference type="GO" id="GO:0044423">
    <property type="term" value="C:virion component"/>
    <property type="evidence" value="ECO:0007669"/>
    <property type="project" value="UniProtKB-KW"/>
</dbReference>
<comment type="catalytic activity">
    <reaction evidence="14">
        <text>a 5'-end triphospho-adenylyl-adenylyl-cytidylyl-adenosine in mRNA + GDP + H(+) = a 5'-end (5'-triphosphoguanosine)-adenylyl-adenylyl-cytidylyl-adenosine in mRNA + diphosphate</text>
        <dbReference type="Rhea" id="RHEA:65436"/>
        <dbReference type="Rhea" id="RHEA-COMP:16797"/>
        <dbReference type="Rhea" id="RHEA-COMP:16799"/>
        <dbReference type="ChEBI" id="CHEBI:15378"/>
        <dbReference type="ChEBI" id="CHEBI:33019"/>
        <dbReference type="ChEBI" id="CHEBI:58189"/>
        <dbReference type="ChEBI" id="CHEBI:156484"/>
        <dbReference type="ChEBI" id="CHEBI:156503"/>
        <dbReference type="EC" id="2.7.7.88"/>
    </reaction>
</comment>
<dbReference type="RefSeq" id="YP_010797279.1">
    <property type="nucleotide sequence ID" value="NC_076158.1"/>
</dbReference>
<keyword evidence="5" id="KW-0808">Transferase</keyword>
<dbReference type="Pfam" id="PF00946">
    <property type="entry name" value="Mononeg_RNA_pol"/>
    <property type="match status" value="1"/>
</dbReference>
<evidence type="ECO:0000256" key="14">
    <source>
        <dbReference type="ARBA" id="ARBA00024494"/>
    </source>
</evidence>
<keyword evidence="8" id="KW-0547">Nucleotide-binding</keyword>
<evidence type="ECO:0000256" key="4">
    <source>
        <dbReference type="ARBA" id="ARBA00022664"/>
    </source>
</evidence>
<keyword evidence="7" id="KW-0548">Nucleotidyltransferase</keyword>
<evidence type="ECO:0000256" key="17">
    <source>
        <dbReference type="ARBA" id="ARBA00031012"/>
    </source>
</evidence>
<evidence type="ECO:0000313" key="22">
    <source>
        <dbReference type="EMBL" id="API61887.1"/>
    </source>
</evidence>
<comment type="catalytic activity">
    <reaction evidence="19">
        <text>a 5'-end (5'-triphosphoguanosine)-adenylyl-adenylyl-cytidylyl-adenosine in mRNA + 2 S-adenosyl-L-methionine = a 5'-end (N(7)-methyl 5'-triphosphoguanosine)-(2'-O-methyladenylyl)-adenylyl-cytidylyl-adenosine in mRNA + 2 S-adenosyl-L-homocysteine + H(+)</text>
        <dbReference type="Rhea" id="RHEA:65376"/>
        <dbReference type="Rhea" id="RHEA-COMP:16797"/>
        <dbReference type="Rhea" id="RHEA-COMP:16798"/>
        <dbReference type="ChEBI" id="CHEBI:15378"/>
        <dbReference type="ChEBI" id="CHEBI:57856"/>
        <dbReference type="ChEBI" id="CHEBI:59789"/>
        <dbReference type="ChEBI" id="CHEBI:156483"/>
        <dbReference type="ChEBI" id="CHEBI:156484"/>
        <dbReference type="EC" id="2.1.1.375"/>
    </reaction>
</comment>
<keyword evidence="4" id="KW-0507">mRNA processing</keyword>
<dbReference type="GO" id="GO:0005524">
    <property type="term" value="F:ATP binding"/>
    <property type="evidence" value="ECO:0007669"/>
    <property type="project" value="UniProtKB-KW"/>
</dbReference>
<comment type="catalytic activity">
    <reaction evidence="20">
        <text>GTP + H2O = GDP + phosphate + H(+)</text>
        <dbReference type="Rhea" id="RHEA:19669"/>
        <dbReference type="ChEBI" id="CHEBI:15377"/>
        <dbReference type="ChEBI" id="CHEBI:15378"/>
        <dbReference type="ChEBI" id="CHEBI:37565"/>
        <dbReference type="ChEBI" id="CHEBI:43474"/>
        <dbReference type="ChEBI" id="CHEBI:58189"/>
    </reaction>
</comment>
<evidence type="ECO:0000256" key="2">
    <source>
        <dbReference type="ARBA" id="ARBA00012494"/>
    </source>
</evidence>
<evidence type="ECO:0000256" key="9">
    <source>
        <dbReference type="ARBA" id="ARBA00022840"/>
    </source>
</evidence>
<dbReference type="GO" id="GO:0003968">
    <property type="term" value="F:RNA-directed RNA polymerase activity"/>
    <property type="evidence" value="ECO:0007669"/>
    <property type="project" value="UniProtKB-KW"/>
</dbReference>
<evidence type="ECO:0000256" key="1">
    <source>
        <dbReference type="ARBA" id="ARBA00004328"/>
    </source>
</evidence>
<evidence type="ECO:0000256" key="12">
    <source>
        <dbReference type="ARBA" id="ARBA00023042"/>
    </source>
</evidence>
<comment type="catalytic activity">
    <reaction evidence="15">
        <text>a 5'-end (5'-triphosphoguanosine)-(2'-O-methyladenylyl)-adenylyl-cytidylyl-adenosine in mRNA + S-adenosyl-L-methionine = a 5'-end (N(7)-methyl 5'-triphosphoguanosine)-(2'-O-methyladenylyl)-adenylyl-cytidylyl-adenosine in mRNA + S-adenosyl-L-homocysteine</text>
        <dbReference type="Rhea" id="RHEA:65440"/>
        <dbReference type="Rhea" id="RHEA-COMP:16798"/>
        <dbReference type="Rhea" id="RHEA-COMP:16801"/>
        <dbReference type="ChEBI" id="CHEBI:57856"/>
        <dbReference type="ChEBI" id="CHEBI:59789"/>
        <dbReference type="ChEBI" id="CHEBI:156482"/>
        <dbReference type="ChEBI" id="CHEBI:156483"/>
    </reaction>
</comment>
<dbReference type="PROSITE" id="PS50526">
    <property type="entry name" value="RDRP_SSRNA_NEG_NONSEG"/>
    <property type="match status" value="1"/>
</dbReference>
<evidence type="ECO:0000256" key="16">
    <source>
        <dbReference type="ARBA" id="ARBA00030436"/>
    </source>
</evidence>
<evidence type="ECO:0000256" key="20">
    <source>
        <dbReference type="ARBA" id="ARBA00048548"/>
    </source>
</evidence>
<evidence type="ECO:0000256" key="3">
    <source>
        <dbReference type="ARBA" id="ARBA00022484"/>
    </source>
</evidence>
<keyword evidence="11" id="KW-0693">Viral RNA replication</keyword>
<evidence type="ECO:0000256" key="19">
    <source>
        <dbReference type="ARBA" id="ARBA00047370"/>
    </source>
</evidence>
<evidence type="ECO:0000256" key="8">
    <source>
        <dbReference type="ARBA" id="ARBA00022741"/>
    </source>
</evidence>
<reference evidence="22" key="1">
    <citation type="submission" date="2016-09" db="EMBL/GenBank/DDBJ databases">
        <title>genome sequences of RNA viruses from mosquitos.</title>
        <authorList>
            <person name="Greninger A.L."/>
            <person name="Shean R."/>
            <person name="Haman K."/>
            <person name="Dykstra E."/>
            <person name="Kangiser D."/>
            <person name="Jerome K."/>
        </authorList>
    </citation>
    <scope>NUCLEOTIDE SEQUENCE</scope>
    <source>
        <strain evidence="22">Mos8Chu0</strain>
    </source>
</reference>
<comment type="subcellular location">
    <subcellularLocation>
        <location evidence="1">Virion</location>
    </subcellularLocation>
</comment>
<dbReference type="Proteomes" id="UP000678381">
    <property type="component" value="Segment"/>
</dbReference>
<evidence type="ECO:0000256" key="6">
    <source>
        <dbReference type="ARBA" id="ARBA00022691"/>
    </source>
</evidence>
<evidence type="ECO:0000256" key="15">
    <source>
        <dbReference type="ARBA" id="ARBA00024499"/>
    </source>
</evidence>
<dbReference type="GO" id="GO:0004482">
    <property type="term" value="F:mRNA 5'-cap (guanine-N7-)-methyltransferase activity"/>
    <property type="evidence" value="ECO:0007669"/>
    <property type="project" value="InterPro"/>
</dbReference>
<dbReference type="EMBL" id="KX924630">
    <property type="protein sequence ID" value="API61887.1"/>
    <property type="molecule type" value="Genomic_RNA"/>
</dbReference>
<evidence type="ECO:0000256" key="10">
    <source>
        <dbReference type="ARBA" id="ARBA00022844"/>
    </source>
</evidence>
<keyword evidence="6" id="KW-0949">S-adenosyl-L-methionine</keyword>
<evidence type="ECO:0000256" key="13">
    <source>
        <dbReference type="ARBA" id="ARBA00023268"/>
    </source>
</evidence>
<keyword evidence="13" id="KW-0511">Multifunctional enzyme</keyword>
<accession>A0A1L4A1T3</accession>
<comment type="catalytic activity">
    <reaction evidence="18">
        <text>a 5'-end (5'-triphosphoguanosine)-adenylyl-adenylyl-cytidylyl-adenosine in mRNA + S-adenosyl-L-methionine = a 5'-end (5'-triphosphoguanosine)-(2'-O-methyladenylyl)-adenylyl-cytidylyl-adenosine in mRNA + S-adenosyl-L-homocysteine + H(+)</text>
        <dbReference type="Rhea" id="RHEA:65380"/>
        <dbReference type="Rhea" id="RHEA-COMP:16797"/>
        <dbReference type="Rhea" id="RHEA-COMP:16801"/>
        <dbReference type="ChEBI" id="CHEBI:15378"/>
        <dbReference type="ChEBI" id="CHEBI:57856"/>
        <dbReference type="ChEBI" id="CHEBI:59789"/>
        <dbReference type="ChEBI" id="CHEBI:156482"/>
        <dbReference type="ChEBI" id="CHEBI:156484"/>
    </reaction>
</comment>
<dbReference type="Pfam" id="PF14318">
    <property type="entry name" value="Mononeg_mRNAcap"/>
    <property type="match status" value="1"/>
</dbReference>
<dbReference type="GeneID" id="80535012"/>
<protein>
    <recommendedName>
        <fullName evidence="2">RNA-directed RNA polymerase</fullName>
        <ecNumber evidence="2">2.7.7.48</ecNumber>
    </recommendedName>
    <alternativeName>
        <fullName evidence="17">Replicase</fullName>
    </alternativeName>
    <alternativeName>
        <fullName evidence="16">Transcriptase</fullName>
    </alternativeName>
</protein>
<keyword evidence="12" id="KW-0506">mRNA capping</keyword>
<evidence type="ECO:0000259" key="21">
    <source>
        <dbReference type="PROSITE" id="PS50526"/>
    </source>
</evidence>
<evidence type="ECO:0000313" key="23">
    <source>
        <dbReference type="Proteomes" id="UP000678381"/>
    </source>
</evidence>
<evidence type="ECO:0000256" key="7">
    <source>
        <dbReference type="ARBA" id="ARBA00022695"/>
    </source>
</evidence>
<dbReference type="InterPro" id="IPR026890">
    <property type="entry name" value="Mononeg_mRNAcap"/>
</dbReference>
<proteinExistence type="predicted"/>